<dbReference type="VEuPathDB" id="FungiDB:sr14119"/>
<dbReference type="GO" id="GO:0016787">
    <property type="term" value="F:hydrolase activity"/>
    <property type="evidence" value="ECO:0007669"/>
    <property type="project" value="InterPro"/>
</dbReference>
<dbReference type="eggNOG" id="ENOG502RE3B">
    <property type="taxonomic scope" value="Eukaryota"/>
</dbReference>
<keyword evidence="1" id="KW-0347">Helicase</keyword>
<evidence type="ECO:0000259" key="2">
    <source>
        <dbReference type="Pfam" id="PF04851"/>
    </source>
</evidence>
<dbReference type="InterPro" id="IPR027417">
    <property type="entry name" value="P-loop_NTPase"/>
</dbReference>
<dbReference type="AlphaFoldDB" id="E7A1V5"/>
<name>E7A1V5_SPORE</name>
<reference evidence="3 4" key="1">
    <citation type="journal article" date="2010" name="Science">
        <title>Pathogenicity determinants in smut fungi revealed by genome comparison.</title>
        <authorList>
            <person name="Schirawski J."/>
            <person name="Mannhaupt G."/>
            <person name="Muench K."/>
            <person name="Brefort T."/>
            <person name="Schipper K."/>
            <person name="Doehlemann G."/>
            <person name="Di Stasio M."/>
            <person name="Roessel N."/>
            <person name="Mendoza-Mendoza A."/>
            <person name="Pester D."/>
            <person name="Mueller O."/>
            <person name="Winterberg B."/>
            <person name="Meyer E."/>
            <person name="Ghareeb H."/>
            <person name="Wollenberg T."/>
            <person name="Muensterkoetter M."/>
            <person name="Wong P."/>
            <person name="Walter M."/>
            <person name="Stukenbrock E."/>
            <person name="Gueldener U."/>
            <person name="Kahmann R."/>
        </authorList>
    </citation>
    <scope>NUCLEOTIDE SEQUENCE [LARGE SCALE GENOMIC DNA]</scope>
    <source>
        <strain evidence="4">SRZ2</strain>
    </source>
</reference>
<dbReference type="Proteomes" id="UP000008867">
    <property type="component" value="Chromosome 7"/>
</dbReference>
<feature type="domain" description="Helicase/UvrB N-terminal" evidence="2">
    <location>
        <begin position="41"/>
        <end position="120"/>
    </location>
</feature>
<dbReference type="EMBL" id="FQ311472">
    <property type="protein sequence ID" value="CBQ73462.1"/>
    <property type="molecule type" value="Genomic_DNA"/>
</dbReference>
<dbReference type="Pfam" id="PF04851">
    <property type="entry name" value="ResIII"/>
    <property type="match status" value="1"/>
</dbReference>
<keyword evidence="1" id="KW-0067">ATP-binding</keyword>
<dbReference type="GO" id="GO:0003677">
    <property type="term" value="F:DNA binding"/>
    <property type="evidence" value="ECO:0007669"/>
    <property type="project" value="InterPro"/>
</dbReference>
<dbReference type="GO" id="GO:0005524">
    <property type="term" value="F:ATP binding"/>
    <property type="evidence" value="ECO:0007669"/>
    <property type="project" value="InterPro"/>
</dbReference>
<dbReference type="Gene3D" id="3.40.50.300">
    <property type="entry name" value="P-loop containing nucleotide triphosphate hydrolases"/>
    <property type="match status" value="1"/>
</dbReference>
<dbReference type="GO" id="GO:0004386">
    <property type="term" value="F:helicase activity"/>
    <property type="evidence" value="ECO:0007669"/>
    <property type="project" value="UniProtKB-KW"/>
</dbReference>
<dbReference type="OrthoDB" id="10411847at2759"/>
<evidence type="ECO:0000313" key="3">
    <source>
        <dbReference type="EMBL" id="CBQ73462.1"/>
    </source>
</evidence>
<evidence type="ECO:0000256" key="1">
    <source>
        <dbReference type="ARBA" id="ARBA00022806"/>
    </source>
</evidence>
<organism evidence="3 4">
    <name type="scientific">Sporisorium reilianum (strain SRZ2)</name>
    <name type="common">Maize head smut fungus</name>
    <dbReference type="NCBI Taxonomy" id="999809"/>
    <lineage>
        <taxon>Eukaryota</taxon>
        <taxon>Fungi</taxon>
        <taxon>Dikarya</taxon>
        <taxon>Basidiomycota</taxon>
        <taxon>Ustilaginomycotina</taxon>
        <taxon>Ustilaginomycetes</taxon>
        <taxon>Ustilaginales</taxon>
        <taxon>Ustilaginaceae</taxon>
        <taxon>Sporisorium</taxon>
    </lineage>
</organism>
<dbReference type="HOGENOM" id="CLU_1636510_0_0_1"/>
<dbReference type="InterPro" id="IPR006935">
    <property type="entry name" value="Helicase/UvrB_N"/>
</dbReference>
<sequence>MAGQYLNEVFRFVDTDKAVDVVDLTGSSWESKKLPRAIKERQKTGEWDDRMFVVITNKVVVQHPRKKAQEHFIQTSSRNAYGLVVYDEVHGFPSHSAKSFQREFDIKRSFSIGFSATPIRDLWNFLPILSFCGNPLAKMGDAAEVCGHTSRASSIRNGDKTR</sequence>
<accession>E7A1V5</accession>
<proteinExistence type="predicted"/>
<protein>
    <recommendedName>
        <fullName evidence="2">Helicase/UvrB N-terminal domain-containing protein</fullName>
    </recommendedName>
</protein>
<keyword evidence="4" id="KW-1185">Reference proteome</keyword>
<dbReference type="SUPFAM" id="SSF52540">
    <property type="entry name" value="P-loop containing nucleoside triphosphate hydrolases"/>
    <property type="match status" value="1"/>
</dbReference>
<keyword evidence="1" id="KW-0547">Nucleotide-binding</keyword>
<keyword evidence="1" id="KW-0378">Hydrolase</keyword>
<evidence type="ECO:0000313" key="4">
    <source>
        <dbReference type="Proteomes" id="UP000008867"/>
    </source>
</evidence>
<gene>
    <name evidence="3" type="ORF">sr14119</name>
</gene>